<accession>A0ABX2CU89</accession>
<reference evidence="11 12" key="1">
    <citation type="journal article" date="2020" name="Sci. Rep.">
        <title>A novel cyanobacterial geosmin producer, revising GeoA distribution and dispersion patterns in Bacteria.</title>
        <authorList>
            <person name="Churro C."/>
            <person name="Semedo-Aguiar A.P."/>
            <person name="Silva A.D."/>
            <person name="Pereira-Leal J.B."/>
            <person name="Leite R.B."/>
        </authorList>
    </citation>
    <scope>NUCLEOTIDE SEQUENCE [LARGE SCALE GENOMIC DNA]</scope>
    <source>
        <strain evidence="11 12">IPMA8</strain>
    </source>
</reference>
<evidence type="ECO:0000256" key="9">
    <source>
        <dbReference type="RuleBase" id="RU363032"/>
    </source>
</evidence>
<keyword evidence="12" id="KW-1185">Reference proteome</keyword>
<protein>
    <submittedName>
        <fullName evidence="11">Glutamine ABC transporter permease protein GlnM</fullName>
    </submittedName>
</protein>
<evidence type="ECO:0000256" key="3">
    <source>
        <dbReference type="ARBA" id="ARBA00022448"/>
    </source>
</evidence>
<dbReference type="InterPro" id="IPR010065">
    <property type="entry name" value="AA_ABC_transptr_permease_3TM"/>
</dbReference>
<comment type="similarity">
    <text evidence="2">Belongs to the binding-protein-dependent transport system permease family. HisMQ subfamily.</text>
</comment>
<comment type="subcellular location">
    <subcellularLocation>
        <location evidence="1 9">Cell membrane</location>
        <topology evidence="1 9">Multi-pass membrane protein</topology>
    </subcellularLocation>
</comment>
<comment type="caution">
    <text evidence="11">The sequence shown here is derived from an EMBL/GenBank/DDBJ whole genome shotgun (WGS) entry which is preliminary data.</text>
</comment>
<keyword evidence="7 9" id="KW-1133">Transmembrane helix</keyword>
<dbReference type="Gene3D" id="1.10.3720.10">
    <property type="entry name" value="MetI-like"/>
    <property type="match status" value="1"/>
</dbReference>
<feature type="transmembrane region" description="Helical" evidence="9">
    <location>
        <begin position="193"/>
        <end position="213"/>
    </location>
</feature>
<keyword evidence="5 9" id="KW-0812">Transmembrane</keyword>
<sequence length="404" mass="44781">MNPEPQPGQSQKLPKFKDLSKLLRDDRFWKIAGQAIALILVIVVIAILWDNLSANYSQLGIAFGFDFLNSQASFDIGESVIPYSPENSYRQAYFVGLINSLRVMGIGIVFATVAGLTVGIARLSDNWLLRSLAGLYVEILRNTPLLLQLFFWYFAVFISLPKLEDNQQVRGPIYLTNRGIAVPWPVALPGFEIWVILLTIGVLAAAGLWMWRARVMLEEAKPGRQLFWAVGAIGLSAILAWIITKNLPFRLDFPRLTPALQLEGGLKVTPEFAALVTGLSLYTGSYIAEIVRAGIQSVSRGQWEAGKSLGLKSGTMMRMVILPQALRVIVPPLTSQYLNLAKNSSLAVAVAYPDVYFVVGAPTLNQTGRAIEAMLIIMVTYLTISLIVSLFMNWYNKTVQIKER</sequence>
<feature type="domain" description="ABC transmembrane type-1" evidence="10">
    <location>
        <begin position="97"/>
        <end position="392"/>
    </location>
</feature>
<evidence type="ECO:0000259" key="10">
    <source>
        <dbReference type="PROSITE" id="PS50928"/>
    </source>
</evidence>
<keyword evidence="4" id="KW-1003">Cell membrane</keyword>
<organism evidence="11 12">
    <name type="scientific">Microcoleus asticus IPMA8</name>
    <dbReference type="NCBI Taxonomy" id="2563858"/>
    <lineage>
        <taxon>Bacteria</taxon>
        <taxon>Bacillati</taxon>
        <taxon>Cyanobacteriota</taxon>
        <taxon>Cyanophyceae</taxon>
        <taxon>Oscillatoriophycideae</taxon>
        <taxon>Oscillatoriales</taxon>
        <taxon>Microcoleaceae</taxon>
        <taxon>Microcoleus</taxon>
        <taxon>Microcoleus asticus</taxon>
    </lineage>
</organism>
<dbReference type="PANTHER" id="PTHR30614:SF37">
    <property type="entry name" value="AMINO-ACID ABC TRANSPORTER PERMEASE PROTEIN YHDX-RELATED"/>
    <property type="match status" value="1"/>
</dbReference>
<evidence type="ECO:0000256" key="8">
    <source>
        <dbReference type="ARBA" id="ARBA00023136"/>
    </source>
</evidence>
<dbReference type="PROSITE" id="PS50928">
    <property type="entry name" value="ABC_TM1"/>
    <property type="match status" value="1"/>
</dbReference>
<evidence type="ECO:0000256" key="5">
    <source>
        <dbReference type="ARBA" id="ARBA00022692"/>
    </source>
</evidence>
<evidence type="ECO:0000256" key="7">
    <source>
        <dbReference type="ARBA" id="ARBA00022989"/>
    </source>
</evidence>
<feature type="transmembrane region" description="Helical" evidence="9">
    <location>
        <begin position="225"/>
        <end position="244"/>
    </location>
</feature>
<evidence type="ECO:0000256" key="2">
    <source>
        <dbReference type="ARBA" id="ARBA00010072"/>
    </source>
</evidence>
<feature type="transmembrane region" description="Helical" evidence="9">
    <location>
        <begin position="103"/>
        <end position="124"/>
    </location>
</feature>
<evidence type="ECO:0000256" key="6">
    <source>
        <dbReference type="ARBA" id="ARBA00022970"/>
    </source>
</evidence>
<dbReference type="RefSeq" id="WP_172185837.1">
    <property type="nucleotide sequence ID" value="NZ_CAWPPK010000002.1"/>
</dbReference>
<dbReference type="CDD" id="cd06261">
    <property type="entry name" value="TM_PBP2"/>
    <property type="match status" value="1"/>
</dbReference>
<evidence type="ECO:0000256" key="1">
    <source>
        <dbReference type="ARBA" id="ARBA00004651"/>
    </source>
</evidence>
<dbReference type="Pfam" id="PF00528">
    <property type="entry name" value="BPD_transp_1"/>
    <property type="match status" value="1"/>
</dbReference>
<keyword evidence="3 9" id="KW-0813">Transport</keyword>
<name>A0ABX2CU89_9CYAN</name>
<dbReference type="EMBL" id="SRRZ01000010">
    <property type="protein sequence ID" value="NQE33150.1"/>
    <property type="molecule type" value="Genomic_DNA"/>
</dbReference>
<dbReference type="SUPFAM" id="SSF161098">
    <property type="entry name" value="MetI-like"/>
    <property type="match status" value="2"/>
</dbReference>
<dbReference type="PANTHER" id="PTHR30614">
    <property type="entry name" value="MEMBRANE COMPONENT OF AMINO ACID ABC TRANSPORTER"/>
    <property type="match status" value="1"/>
</dbReference>
<keyword evidence="6" id="KW-0029">Amino-acid transport</keyword>
<feature type="transmembrane region" description="Helical" evidence="9">
    <location>
        <begin position="28"/>
        <end position="49"/>
    </location>
</feature>
<feature type="transmembrane region" description="Helical" evidence="9">
    <location>
        <begin position="373"/>
        <end position="395"/>
    </location>
</feature>
<evidence type="ECO:0000256" key="4">
    <source>
        <dbReference type="ARBA" id="ARBA00022475"/>
    </source>
</evidence>
<dbReference type="InterPro" id="IPR000515">
    <property type="entry name" value="MetI-like"/>
</dbReference>
<evidence type="ECO:0000313" key="11">
    <source>
        <dbReference type="EMBL" id="NQE33150.1"/>
    </source>
</evidence>
<dbReference type="NCBIfam" id="TIGR01726">
    <property type="entry name" value="HEQRo_perm_3TM"/>
    <property type="match status" value="1"/>
</dbReference>
<keyword evidence="8 9" id="KW-0472">Membrane</keyword>
<proteinExistence type="inferred from homology"/>
<dbReference type="InterPro" id="IPR035906">
    <property type="entry name" value="MetI-like_sf"/>
</dbReference>
<gene>
    <name evidence="11" type="primary">glnM</name>
    <name evidence="11" type="ORF">E5S67_00868</name>
</gene>
<dbReference type="Proteomes" id="UP000702425">
    <property type="component" value="Unassembled WGS sequence"/>
</dbReference>
<evidence type="ECO:0000313" key="12">
    <source>
        <dbReference type="Proteomes" id="UP000702425"/>
    </source>
</evidence>
<dbReference type="InterPro" id="IPR043429">
    <property type="entry name" value="ArtM/GltK/GlnP/TcyL/YhdX-like"/>
</dbReference>